<dbReference type="PRINTS" id="PR00385">
    <property type="entry name" value="P450"/>
</dbReference>
<gene>
    <name evidence="10" type="primary">CYP51_0</name>
    <name evidence="10" type="ORF">LCER1_G007051</name>
</gene>
<dbReference type="GO" id="GO:0004497">
    <property type="term" value="F:monooxygenase activity"/>
    <property type="evidence" value="ECO:0007669"/>
    <property type="project" value="UniProtKB-KW"/>
</dbReference>
<evidence type="ECO:0000256" key="3">
    <source>
        <dbReference type="ARBA" id="ARBA00022617"/>
    </source>
</evidence>
<dbReference type="EMBL" id="QGMG01000691">
    <property type="protein sequence ID" value="TVY52011.1"/>
    <property type="molecule type" value="Genomic_DNA"/>
</dbReference>
<evidence type="ECO:0000256" key="9">
    <source>
        <dbReference type="SAM" id="Phobius"/>
    </source>
</evidence>
<organism evidence="10 11">
    <name type="scientific">Lachnellula cervina</name>
    <dbReference type="NCBI Taxonomy" id="1316786"/>
    <lineage>
        <taxon>Eukaryota</taxon>
        <taxon>Fungi</taxon>
        <taxon>Dikarya</taxon>
        <taxon>Ascomycota</taxon>
        <taxon>Pezizomycotina</taxon>
        <taxon>Leotiomycetes</taxon>
        <taxon>Helotiales</taxon>
        <taxon>Lachnaceae</taxon>
        <taxon>Lachnellula</taxon>
    </lineage>
</organism>
<dbReference type="InterPro" id="IPR001128">
    <property type="entry name" value="Cyt_P450"/>
</dbReference>
<keyword evidence="7" id="KW-0560">Oxidoreductase</keyword>
<dbReference type="PRINTS" id="PR00465">
    <property type="entry name" value="EP450IV"/>
</dbReference>
<name>A0A7D8UM94_9HELO</name>
<evidence type="ECO:0000256" key="5">
    <source>
        <dbReference type="ARBA" id="ARBA00023004"/>
    </source>
</evidence>
<keyword evidence="9" id="KW-0472">Membrane</keyword>
<dbReference type="CDD" id="cd11042">
    <property type="entry name" value="CYP51-like"/>
    <property type="match status" value="1"/>
</dbReference>
<reference evidence="10 11" key="1">
    <citation type="submission" date="2018-05" db="EMBL/GenBank/DDBJ databases">
        <title>Whole genome sequencing for identification of molecular markers to develop diagnostic detection tools for the regulated plant pathogen Lachnellula willkommii.</title>
        <authorList>
            <person name="Giroux E."/>
            <person name="Bilodeau G."/>
        </authorList>
    </citation>
    <scope>NUCLEOTIDE SEQUENCE [LARGE SCALE GENOMIC DNA]</scope>
    <source>
        <strain evidence="10 11">CBS 625.97</strain>
    </source>
</reference>
<proteinExistence type="inferred from homology"/>
<dbReference type="InterPro" id="IPR050529">
    <property type="entry name" value="CYP450_sterol_14alpha_dmase"/>
</dbReference>
<keyword evidence="10" id="KW-0489">Methyltransferase</keyword>
<dbReference type="GO" id="GO:0008168">
    <property type="term" value="F:methyltransferase activity"/>
    <property type="evidence" value="ECO:0007669"/>
    <property type="project" value="UniProtKB-KW"/>
</dbReference>
<feature type="compositionally biased region" description="Basic and acidic residues" evidence="8">
    <location>
        <begin position="427"/>
        <end position="443"/>
    </location>
</feature>
<evidence type="ECO:0000313" key="10">
    <source>
        <dbReference type="EMBL" id="TVY52011.1"/>
    </source>
</evidence>
<feature type="transmembrane region" description="Helical" evidence="9">
    <location>
        <begin position="20"/>
        <end position="40"/>
    </location>
</feature>
<protein>
    <submittedName>
        <fullName evidence="10">Eburicol 14-alpha-demethylase</fullName>
    </submittedName>
</protein>
<dbReference type="PANTHER" id="PTHR24304:SF2">
    <property type="entry name" value="24-HYDROXYCHOLESTEROL 7-ALPHA-HYDROXYLASE"/>
    <property type="match status" value="1"/>
</dbReference>
<dbReference type="InterPro" id="IPR036396">
    <property type="entry name" value="Cyt_P450_sf"/>
</dbReference>
<comment type="cofactor">
    <cofactor evidence="1 6">
        <name>heme</name>
        <dbReference type="ChEBI" id="CHEBI:30413"/>
    </cofactor>
</comment>
<sequence>MLPAPNSPNLLSSSLGLSLIAQIFLIPTVSILLYIIKYVLQQLLFVDKTQPPVVFSWLPLIGSTVEYGIEPYKFYAKYQKKFGDVFTFVLIGRKHTVCLGPNGNNFVLNSSLSETSAADIYRDLTVPIFGKDVCYDCSPAKFMEQKKFMKYSLTPEKLQRYIPLFLHETRDYIQSASCFQGNEGIFDVVENMSPLTLFTASATLQGKEVRENMNGNLAHLYHDLDKSFIPINFYMPGLPLPVNRARDIARKKIVNIYKDIITSRRANHSGQTEDDMIGNLIRSTYKDGSPVADHEIAHTMIGLLMAGQHNTYSVASWILLRLATRPDLQEELYQEQKSVFGSELDLNASYDDIDRLSLHKMVARETLRLHEPIHTMLRAVKKPLTILSKDPETSSDRMYRIPKTHILIAAPGVTCRSEEFFHNPEEWEPRRWESKTKPSDDTQKSTLELSDLSRGANSPYLPFGAGRHRCVGESFVYLHLCTMVAYLVHHFTFENLPGKVGIPLTDFSSMITRPIVPARLVWKRRTRN</sequence>
<accession>A0A7D8UM94</accession>
<dbReference type="SUPFAM" id="SSF48264">
    <property type="entry name" value="Cytochrome P450"/>
    <property type="match status" value="1"/>
</dbReference>
<dbReference type="PANTHER" id="PTHR24304">
    <property type="entry name" value="CYTOCHROME P450 FAMILY 7"/>
    <property type="match status" value="1"/>
</dbReference>
<dbReference type="GO" id="GO:0032259">
    <property type="term" value="P:methylation"/>
    <property type="evidence" value="ECO:0007669"/>
    <property type="project" value="UniProtKB-KW"/>
</dbReference>
<dbReference type="AlphaFoldDB" id="A0A7D8UM94"/>
<dbReference type="PROSITE" id="PS00086">
    <property type="entry name" value="CYTOCHROME_P450"/>
    <property type="match status" value="1"/>
</dbReference>
<comment type="caution">
    <text evidence="10">The sequence shown here is derived from an EMBL/GenBank/DDBJ whole genome shotgun (WGS) entry which is preliminary data.</text>
</comment>
<keyword evidence="10" id="KW-0808">Transferase</keyword>
<keyword evidence="4 6" id="KW-0479">Metal-binding</keyword>
<dbReference type="InterPro" id="IPR002403">
    <property type="entry name" value="Cyt_P450_E_grp-IV"/>
</dbReference>
<feature type="region of interest" description="Disordered" evidence="8">
    <location>
        <begin position="427"/>
        <end position="449"/>
    </location>
</feature>
<evidence type="ECO:0000256" key="4">
    <source>
        <dbReference type="ARBA" id="ARBA00022723"/>
    </source>
</evidence>
<evidence type="ECO:0000256" key="8">
    <source>
        <dbReference type="SAM" id="MobiDB-lite"/>
    </source>
</evidence>
<keyword evidence="9" id="KW-1133">Transmembrane helix</keyword>
<dbReference type="GO" id="GO:0016705">
    <property type="term" value="F:oxidoreductase activity, acting on paired donors, with incorporation or reduction of molecular oxygen"/>
    <property type="evidence" value="ECO:0007669"/>
    <property type="project" value="InterPro"/>
</dbReference>
<dbReference type="Pfam" id="PF00067">
    <property type="entry name" value="p450"/>
    <property type="match status" value="1"/>
</dbReference>
<keyword evidence="5 6" id="KW-0408">Iron</keyword>
<evidence type="ECO:0000256" key="1">
    <source>
        <dbReference type="ARBA" id="ARBA00001971"/>
    </source>
</evidence>
<dbReference type="GO" id="GO:0020037">
    <property type="term" value="F:heme binding"/>
    <property type="evidence" value="ECO:0007669"/>
    <property type="project" value="InterPro"/>
</dbReference>
<keyword evidence="7" id="KW-0503">Monooxygenase</keyword>
<dbReference type="InterPro" id="IPR017972">
    <property type="entry name" value="Cyt_P450_CS"/>
</dbReference>
<evidence type="ECO:0000256" key="2">
    <source>
        <dbReference type="ARBA" id="ARBA00010617"/>
    </source>
</evidence>
<dbReference type="Proteomes" id="UP000481288">
    <property type="component" value="Unassembled WGS sequence"/>
</dbReference>
<keyword evidence="11" id="KW-1185">Reference proteome</keyword>
<keyword evidence="9" id="KW-0812">Transmembrane</keyword>
<comment type="similarity">
    <text evidence="2 7">Belongs to the cytochrome P450 family.</text>
</comment>
<dbReference type="GO" id="GO:0005506">
    <property type="term" value="F:iron ion binding"/>
    <property type="evidence" value="ECO:0007669"/>
    <property type="project" value="InterPro"/>
</dbReference>
<evidence type="ECO:0000256" key="7">
    <source>
        <dbReference type="RuleBase" id="RU000461"/>
    </source>
</evidence>
<evidence type="ECO:0000256" key="6">
    <source>
        <dbReference type="PIRSR" id="PIRSR602403-1"/>
    </source>
</evidence>
<keyword evidence="3 6" id="KW-0349">Heme</keyword>
<dbReference type="Gene3D" id="1.10.630.10">
    <property type="entry name" value="Cytochrome P450"/>
    <property type="match status" value="1"/>
</dbReference>
<evidence type="ECO:0000313" key="11">
    <source>
        <dbReference type="Proteomes" id="UP000481288"/>
    </source>
</evidence>
<dbReference type="OrthoDB" id="1055148at2759"/>
<feature type="binding site" description="axial binding residue" evidence="6">
    <location>
        <position position="470"/>
    </location>
    <ligand>
        <name>heme</name>
        <dbReference type="ChEBI" id="CHEBI:30413"/>
    </ligand>
    <ligandPart>
        <name>Fe</name>
        <dbReference type="ChEBI" id="CHEBI:18248"/>
    </ligandPart>
</feature>